<dbReference type="AlphaFoldDB" id="A0AAW5WUX4"/>
<sequence length="226" mass="25982">MNNIPTFIPQKENPRKTLNNIFSLQERVNINQAISLGYSEVMKDSEKLKWYSANYDKGVLSRMRSLSVIYFLRLLVLNGKLPVKFSIEKNKQGNAKYILGSALDGSFCFTVNQTQTYSKSSPKAQYRADRHCAFQSYFDFGLDGSDNLITNKPLYFELNHGYRGLEPKFIVLGIPDNNQGWYAVDNILQSTPLQIKESNNKMTNENAIQDYNWEDFENFILGKGEI</sequence>
<evidence type="ECO:0000313" key="2">
    <source>
        <dbReference type="Proteomes" id="UP001212401"/>
    </source>
</evidence>
<gene>
    <name evidence="1" type="ORF">L2724_07310</name>
</gene>
<name>A0AAW5WUX4_9LACO</name>
<organism evidence="1 2">
    <name type="scientific">Limosilactobacillus vaginalis</name>
    <dbReference type="NCBI Taxonomy" id="1633"/>
    <lineage>
        <taxon>Bacteria</taxon>
        <taxon>Bacillati</taxon>
        <taxon>Bacillota</taxon>
        <taxon>Bacilli</taxon>
        <taxon>Lactobacillales</taxon>
        <taxon>Lactobacillaceae</taxon>
        <taxon>Limosilactobacillus</taxon>
    </lineage>
</organism>
<dbReference type="Proteomes" id="UP001212401">
    <property type="component" value="Unassembled WGS sequence"/>
</dbReference>
<reference evidence="1" key="1">
    <citation type="submission" date="2022-01" db="EMBL/GenBank/DDBJ databases">
        <title>VMRC isolate genome collection.</title>
        <authorList>
            <person name="France M."/>
            <person name="Rutt L."/>
            <person name="Humphrys M."/>
            <person name="Ravel J."/>
        </authorList>
    </citation>
    <scope>NUCLEOTIDE SEQUENCE</scope>
    <source>
        <strain evidence="1">C0048A1</strain>
    </source>
</reference>
<dbReference type="EMBL" id="JAKHPH010000020">
    <property type="protein sequence ID" value="MCZ3668089.1"/>
    <property type="molecule type" value="Genomic_DNA"/>
</dbReference>
<accession>A0AAW5WUX4</accession>
<evidence type="ECO:0000313" key="1">
    <source>
        <dbReference type="EMBL" id="MCZ3668089.1"/>
    </source>
</evidence>
<dbReference type="RefSeq" id="WP_269296137.1">
    <property type="nucleotide sequence ID" value="NZ_JAKHPH010000020.1"/>
</dbReference>
<comment type="caution">
    <text evidence="1">The sequence shown here is derived from an EMBL/GenBank/DDBJ whole genome shotgun (WGS) entry which is preliminary data.</text>
</comment>
<proteinExistence type="predicted"/>
<protein>
    <submittedName>
        <fullName evidence="1">Uncharacterized protein</fullName>
    </submittedName>
</protein>